<comment type="caution">
    <text evidence="4">The sequence shown here is derived from an EMBL/GenBank/DDBJ whole genome shotgun (WGS) entry which is preliminary data.</text>
</comment>
<organism evidence="4 5">
    <name type="scientific">Ecytonucleospora hepatopenaei</name>
    <dbReference type="NCBI Taxonomy" id="646526"/>
    <lineage>
        <taxon>Eukaryota</taxon>
        <taxon>Fungi</taxon>
        <taxon>Fungi incertae sedis</taxon>
        <taxon>Microsporidia</taxon>
        <taxon>Enterocytozoonidae</taxon>
        <taxon>Ecytonucleospora</taxon>
    </lineage>
</organism>
<dbReference type="OrthoDB" id="2196377at2759"/>
<dbReference type="InterPro" id="IPR036546">
    <property type="entry name" value="MED15_KIX"/>
</dbReference>
<dbReference type="GO" id="GO:0006355">
    <property type="term" value="P:regulation of DNA-templated transcription"/>
    <property type="evidence" value="ECO:0007669"/>
    <property type="project" value="InterPro"/>
</dbReference>
<evidence type="ECO:0000313" key="4">
    <source>
        <dbReference type="EMBL" id="OQS54326.1"/>
    </source>
</evidence>
<name>A0A1W0E517_9MICR</name>
<dbReference type="Gene3D" id="1.10.246.20">
    <property type="entry name" value="Coactivator CBP, KIX domain"/>
    <property type="match status" value="1"/>
</dbReference>
<gene>
    <name evidence="4" type="ORF">EHP00_1031</name>
</gene>
<comment type="subcellular location">
    <subcellularLocation>
        <location evidence="1">Nucleus</location>
    </subcellularLocation>
</comment>
<sequence length="367" mass="43365">MHVPTDFRKRMVIELIEALKDHPTFSNIQFTLIKEAVLNSEQQIYLSTKNKHEYAIAINKKIEQIKSSSISISNESNSTDISRNSIENKAKNFYVKPQNMLRRQKEKLENRSEQYITKPKNKIAYMDPSTTELYTDKSINEKKFSKIKLQKNEKFSFLNDFENFFETKSVGIPKNLSKNNKYISKAESSVCMNGEIKKRKMDIHLNNSRKNTEKLNENTENKYCKVFDIVNDTIPTNVNFTININKKTNLPDHEPTSLKNVKNKANTIQEEKDIFIEKNENNEFEKFISEFNIVELQIDNEEEWTEALDFLIDLGEKDEKVLMQHKNRHFKFLSKDAINEKISWYTNNVDFFIEEATKAYKKHYNVY</sequence>
<evidence type="ECO:0000256" key="2">
    <source>
        <dbReference type="ARBA" id="ARBA00023242"/>
    </source>
</evidence>
<dbReference type="InterPro" id="IPR036529">
    <property type="entry name" value="KIX_dom_sf"/>
</dbReference>
<evidence type="ECO:0000259" key="3">
    <source>
        <dbReference type="Pfam" id="PF16987"/>
    </source>
</evidence>
<proteinExistence type="predicted"/>
<evidence type="ECO:0000313" key="5">
    <source>
        <dbReference type="Proteomes" id="UP000192758"/>
    </source>
</evidence>
<keyword evidence="5" id="KW-1185">Reference proteome</keyword>
<dbReference type="Proteomes" id="UP000192758">
    <property type="component" value="Unassembled WGS sequence"/>
</dbReference>
<keyword evidence="2" id="KW-0539">Nucleus</keyword>
<accession>A0A1W0E517</accession>
<feature type="domain" description="Mediator complex subunit 15 KIX" evidence="3">
    <location>
        <begin position="2"/>
        <end position="69"/>
    </location>
</feature>
<dbReference type="EMBL" id="MNPJ01000020">
    <property type="protein sequence ID" value="OQS54326.1"/>
    <property type="molecule type" value="Genomic_DNA"/>
</dbReference>
<dbReference type="GO" id="GO:0003712">
    <property type="term" value="F:transcription coregulator activity"/>
    <property type="evidence" value="ECO:0007669"/>
    <property type="project" value="InterPro"/>
</dbReference>
<evidence type="ECO:0000256" key="1">
    <source>
        <dbReference type="ARBA" id="ARBA00004123"/>
    </source>
</evidence>
<dbReference type="GO" id="GO:0005634">
    <property type="term" value="C:nucleus"/>
    <property type="evidence" value="ECO:0007669"/>
    <property type="project" value="UniProtKB-SubCell"/>
</dbReference>
<dbReference type="Pfam" id="PF16987">
    <property type="entry name" value="KIX_2"/>
    <property type="match status" value="1"/>
</dbReference>
<reference evidence="4 5" key="1">
    <citation type="journal article" date="2017" name="Environ. Microbiol.">
        <title>Decay of the glycolytic pathway and adaptation to intranuclear parasitism within Enterocytozoonidae microsporidia.</title>
        <authorList>
            <person name="Wiredu Boakye D."/>
            <person name="Jaroenlak P."/>
            <person name="Prachumwat A."/>
            <person name="Williams T.A."/>
            <person name="Bateman K.S."/>
            <person name="Itsathitphaisarn O."/>
            <person name="Sritunyalucksana K."/>
            <person name="Paszkiewicz K.H."/>
            <person name="Moore K.A."/>
            <person name="Stentiford G.D."/>
            <person name="Williams B.A."/>
        </authorList>
    </citation>
    <scope>NUCLEOTIDE SEQUENCE [LARGE SCALE GENOMIC DNA]</scope>
    <source>
        <strain evidence="4 5">TH1</strain>
    </source>
</reference>
<protein>
    <recommendedName>
        <fullName evidence="3">Mediator complex subunit 15 KIX domain-containing protein</fullName>
    </recommendedName>
</protein>
<dbReference type="VEuPathDB" id="MicrosporidiaDB:EHP00_1031"/>
<dbReference type="AlphaFoldDB" id="A0A1W0E517"/>